<evidence type="ECO:0000256" key="10">
    <source>
        <dbReference type="ARBA" id="ARBA00022984"/>
    </source>
</evidence>
<keyword evidence="4" id="KW-1003">Cell membrane</keyword>
<keyword evidence="19" id="KW-1185">Reference proteome</keyword>
<feature type="compositionally biased region" description="Low complexity" evidence="14">
    <location>
        <begin position="707"/>
        <end position="717"/>
    </location>
</feature>
<feature type="transmembrane region" description="Helical" evidence="15">
    <location>
        <begin position="31"/>
        <end position="50"/>
    </location>
</feature>
<comment type="subcellular location">
    <subcellularLocation>
        <location evidence="2">Cell membrane</location>
    </subcellularLocation>
    <subcellularLocation>
        <location evidence="1">Membrane</location>
        <topology evidence="1">Single-pass membrane protein</topology>
    </subcellularLocation>
</comment>
<evidence type="ECO:0000256" key="8">
    <source>
        <dbReference type="ARBA" id="ARBA00022801"/>
    </source>
</evidence>
<gene>
    <name evidence="18" type="primary">mrdA</name>
    <name evidence="18" type="ORF">ACFO4E_05135</name>
</gene>
<dbReference type="Pfam" id="PF00905">
    <property type="entry name" value="Transpeptidase"/>
    <property type="match status" value="1"/>
</dbReference>
<dbReference type="EMBL" id="JBHSFQ010000003">
    <property type="protein sequence ID" value="MFC4561238.1"/>
    <property type="molecule type" value="Genomic_DNA"/>
</dbReference>
<evidence type="ECO:0000313" key="19">
    <source>
        <dbReference type="Proteomes" id="UP001595923"/>
    </source>
</evidence>
<keyword evidence="10" id="KW-0573">Peptidoglycan synthesis</keyword>
<keyword evidence="6" id="KW-0645">Protease</keyword>
<evidence type="ECO:0000256" key="9">
    <source>
        <dbReference type="ARBA" id="ARBA00022960"/>
    </source>
</evidence>
<accession>A0ABV9DUG2</accession>
<dbReference type="InterPro" id="IPR012338">
    <property type="entry name" value="Beta-lactam/transpept-like"/>
</dbReference>
<dbReference type="InterPro" id="IPR017790">
    <property type="entry name" value="Penicillin-binding_protein_2"/>
</dbReference>
<keyword evidence="5" id="KW-0997">Cell inner membrane</keyword>
<dbReference type="EC" id="3.4.16.4" evidence="18"/>
<protein>
    <submittedName>
        <fullName evidence="18">Penicillin-binding protein 2</fullName>
        <ecNumber evidence="18">3.4.16.4</ecNumber>
    </submittedName>
</protein>
<dbReference type="NCBIfam" id="TIGR03423">
    <property type="entry name" value="pbp2_mrdA"/>
    <property type="match status" value="1"/>
</dbReference>
<keyword evidence="18" id="KW-0121">Carboxypeptidase</keyword>
<evidence type="ECO:0000256" key="4">
    <source>
        <dbReference type="ARBA" id="ARBA00022475"/>
    </source>
</evidence>
<feature type="region of interest" description="Disordered" evidence="14">
    <location>
        <begin position="707"/>
        <end position="741"/>
    </location>
</feature>
<dbReference type="InterPro" id="IPR005311">
    <property type="entry name" value="PBP_dimer"/>
</dbReference>
<keyword evidence="9" id="KW-0133">Cell shape</keyword>
<dbReference type="InterPro" id="IPR050515">
    <property type="entry name" value="Beta-lactam/transpept"/>
</dbReference>
<feature type="domain" description="Penicillin-binding protein dimerisation" evidence="17">
    <location>
        <begin position="73"/>
        <end position="255"/>
    </location>
</feature>
<dbReference type="PANTHER" id="PTHR30627">
    <property type="entry name" value="PEPTIDOGLYCAN D,D-TRANSPEPTIDASE"/>
    <property type="match status" value="1"/>
</dbReference>
<sequence length="741" mass="79348">MRKWIGKWRRVRADRAEVPLLLRRPGRGGMLAAQILVIALFATLVGRMWYLQVPMADHFRELAESSHNQTLIVPATRGQILDSVGRPLVRNRTELVVSADYHTLTSQDDGGDAVLRRLSDVMDIPFQELRQRTRLCSPTVGRPCWPGSPYQPISVAEDVDPRVALQIMEQQDKFPGISAQPQAVRIHAKGGDAVQALGYLQPITAAELEEREDLRSQFTGIDQVGRDGVEAVYDEELRGTAGHRRYGVDHMGNVTGLVEEKPSEPGMHLVTSIDSRVQDIVEKALANGVQKARGEGNPADAAASVVMDVRTGRVVALASLPTYDPGVWEGGIDQETYDELLSEEAGQPLISRAVQGQFPPASTFKVSSLAAAAENGSPLDAKYGCPSSIRVGGRGFQNYEGGAFGSISLHRAIVISCNTVFYTLAYDMWRADGGTRPKPDAENDMANMALGFGFGEPTGVDLPHEVPGRIPDREWKREYWEAGREDACRRAEDGYPDVAKTDPGHADYLKRAAAEFCTDGASWRAGDAVNFAIGQGDVLVTPLQVARAYAAIANGGTLWEPRVGKGFISADGKQSREIPPVKAGELPISDDTITYLQNALEQVPKEGTAKAAFDGFPQSEVSIAGKTGTATLTGLKESAWFASYAPADDPQFAVVVLVSQGGTGGVVAAPVAREIYDGIYGFAAEKKDESLPDAELARAADLAAGRTAGAGEPAVPGGAPPAELPTVRPDGSVVPPAGYEK</sequence>
<dbReference type="Gene3D" id="3.40.710.10">
    <property type="entry name" value="DD-peptidase/beta-lactamase superfamily"/>
    <property type="match status" value="1"/>
</dbReference>
<dbReference type="InterPro" id="IPR036138">
    <property type="entry name" value="PBP_dimer_sf"/>
</dbReference>
<dbReference type="SUPFAM" id="SSF56519">
    <property type="entry name" value="Penicillin binding protein dimerisation domain"/>
    <property type="match status" value="1"/>
</dbReference>
<evidence type="ECO:0000313" key="18">
    <source>
        <dbReference type="EMBL" id="MFC4561238.1"/>
    </source>
</evidence>
<evidence type="ECO:0000256" key="13">
    <source>
        <dbReference type="ARBA" id="ARBA00023316"/>
    </source>
</evidence>
<evidence type="ECO:0000256" key="1">
    <source>
        <dbReference type="ARBA" id="ARBA00004167"/>
    </source>
</evidence>
<evidence type="ECO:0000256" key="11">
    <source>
        <dbReference type="ARBA" id="ARBA00022989"/>
    </source>
</evidence>
<keyword evidence="11 15" id="KW-1133">Transmembrane helix</keyword>
<name>A0ABV9DUG2_9ACTN</name>
<organism evidence="18 19">
    <name type="scientific">Nocardiopsis mangrovi</name>
    <dbReference type="NCBI Taxonomy" id="1179818"/>
    <lineage>
        <taxon>Bacteria</taxon>
        <taxon>Bacillati</taxon>
        <taxon>Actinomycetota</taxon>
        <taxon>Actinomycetes</taxon>
        <taxon>Streptosporangiales</taxon>
        <taxon>Nocardiopsidaceae</taxon>
        <taxon>Nocardiopsis</taxon>
    </lineage>
</organism>
<evidence type="ECO:0000256" key="5">
    <source>
        <dbReference type="ARBA" id="ARBA00022519"/>
    </source>
</evidence>
<evidence type="ECO:0000256" key="6">
    <source>
        <dbReference type="ARBA" id="ARBA00022670"/>
    </source>
</evidence>
<dbReference type="PANTHER" id="PTHR30627:SF2">
    <property type="entry name" value="PEPTIDOGLYCAN D,D-TRANSPEPTIDASE MRDA"/>
    <property type="match status" value="1"/>
</dbReference>
<comment type="caution">
    <text evidence="18">The sequence shown here is derived from an EMBL/GenBank/DDBJ whole genome shotgun (WGS) entry which is preliminary data.</text>
</comment>
<evidence type="ECO:0000256" key="12">
    <source>
        <dbReference type="ARBA" id="ARBA00023136"/>
    </source>
</evidence>
<proteinExistence type="inferred from homology"/>
<dbReference type="InterPro" id="IPR001460">
    <property type="entry name" value="PCN-bd_Tpept"/>
</dbReference>
<dbReference type="Proteomes" id="UP001595923">
    <property type="component" value="Unassembled WGS sequence"/>
</dbReference>
<keyword evidence="7 15" id="KW-0812">Transmembrane</keyword>
<keyword evidence="12 15" id="KW-0472">Membrane</keyword>
<keyword evidence="13" id="KW-0961">Cell wall biogenesis/degradation</keyword>
<evidence type="ECO:0000259" key="17">
    <source>
        <dbReference type="Pfam" id="PF03717"/>
    </source>
</evidence>
<dbReference type="GO" id="GO:0009002">
    <property type="term" value="F:serine-type D-Ala-D-Ala carboxypeptidase activity"/>
    <property type="evidence" value="ECO:0007669"/>
    <property type="project" value="UniProtKB-EC"/>
</dbReference>
<evidence type="ECO:0000256" key="15">
    <source>
        <dbReference type="SAM" id="Phobius"/>
    </source>
</evidence>
<evidence type="ECO:0000259" key="16">
    <source>
        <dbReference type="Pfam" id="PF00905"/>
    </source>
</evidence>
<evidence type="ECO:0000256" key="14">
    <source>
        <dbReference type="SAM" id="MobiDB-lite"/>
    </source>
</evidence>
<reference evidence="19" key="1">
    <citation type="journal article" date="2019" name="Int. J. Syst. Evol. Microbiol.">
        <title>The Global Catalogue of Microorganisms (GCM) 10K type strain sequencing project: providing services to taxonomists for standard genome sequencing and annotation.</title>
        <authorList>
            <consortium name="The Broad Institute Genomics Platform"/>
            <consortium name="The Broad Institute Genome Sequencing Center for Infectious Disease"/>
            <person name="Wu L."/>
            <person name="Ma J."/>
        </authorList>
    </citation>
    <scope>NUCLEOTIDE SEQUENCE [LARGE SCALE GENOMIC DNA]</scope>
    <source>
        <strain evidence="19">XZYJ18</strain>
    </source>
</reference>
<evidence type="ECO:0000256" key="7">
    <source>
        <dbReference type="ARBA" id="ARBA00022692"/>
    </source>
</evidence>
<dbReference type="Gene3D" id="3.90.1310.10">
    <property type="entry name" value="Penicillin-binding protein 2a (Domain 2)"/>
    <property type="match status" value="1"/>
</dbReference>
<evidence type="ECO:0000256" key="2">
    <source>
        <dbReference type="ARBA" id="ARBA00004236"/>
    </source>
</evidence>
<dbReference type="SUPFAM" id="SSF56601">
    <property type="entry name" value="beta-lactamase/transpeptidase-like"/>
    <property type="match status" value="1"/>
</dbReference>
<comment type="similarity">
    <text evidence="3">Belongs to the transpeptidase family.</text>
</comment>
<evidence type="ECO:0000256" key="3">
    <source>
        <dbReference type="ARBA" id="ARBA00007171"/>
    </source>
</evidence>
<dbReference type="RefSeq" id="WP_378571847.1">
    <property type="nucleotide sequence ID" value="NZ_JBHSFQ010000003.1"/>
</dbReference>
<dbReference type="Pfam" id="PF03717">
    <property type="entry name" value="PBP_dimer"/>
    <property type="match status" value="1"/>
</dbReference>
<keyword evidence="8 18" id="KW-0378">Hydrolase</keyword>
<feature type="domain" description="Penicillin-binding protein transpeptidase" evidence="16">
    <location>
        <begin position="304"/>
        <end position="676"/>
    </location>
</feature>